<evidence type="ECO:0008006" key="3">
    <source>
        <dbReference type="Google" id="ProtNLM"/>
    </source>
</evidence>
<keyword evidence="2" id="KW-1185">Reference proteome</keyword>
<reference evidence="2" key="1">
    <citation type="submission" date="2012-06" db="EMBL/GenBank/DDBJ databases">
        <title>Complete sequence of chromosome of Desulfomonile tiedjei DSM 6799.</title>
        <authorList>
            <person name="Lucas S."/>
            <person name="Copeland A."/>
            <person name="Lapidus A."/>
            <person name="Glavina del Rio T."/>
            <person name="Dalin E."/>
            <person name="Tice H."/>
            <person name="Bruce D."/>
            <person name="Goodwin L."/>
            <person name="Pitluck S."/>
            <person name="Peters L."/>
            <person name="Ovchinnikova G."/>
            <person name="Zeytun A."/>
            <person name="Lu M."/>
            <person name="Kyrpides N."/>
            <person name="Mavromatis K."/>
            <person name="Ivanova N."/>
            <person name="Brettin T."/>
            <person name="Detter J.C."/>
            <person name="Han C."/>
            <person name="Larimer F."/>
            <person name="Land M."/>
            <person name="Hauser L."/>
            <person name="Markowitz V."/>
            <person name="Cheng J.-F."/>
            <person name="Hugenholtz P."/>
            <person name="Woyke T."/>
            <person name="Wu D."/>
            <person name="Spring S."/>
            <person name="Schroeder M."/>
            <person name="Brambilla E."/>
            <person name="Klenk H.-P."/>
            <person name="Eisen J.A."/>
        </authorList>
    </citation>
    <scope>NUCLEOTIDE SEQUENCE [LARGE SCALE GENOMIC DNA]</scope>
    <source>
        <strain evidence="2">ATCC 49306 / DSM 6799 / DCB-1</strain>
    </source>
</reference>
<name>I4CAK3_DESTA</name>
<dbReference type="EMBL" id="CP003360">
    <property type="protein sequence ID" value="AFM26594.1"/>
    <property type="molecule type" value="Genomic_DNA"/>
</dbReference>
<protein>
    <recommendedName>
        <fullName evidence="3">RCK N-terminal domain-containing protein</fullName>
    </recommendedName>
</protein>
<dbReference type="AlphaFoldDB" id="I4CAK3"/>
<dbReference type="Proteomes" id="UP000006055">
    <property type="component" value="Chromosome"/>
</dbReference>
<accession>I4CAK3</accession>
<organism evidence="1 2">
    <name type="scientific">Desulfomonile tiedjei (strain ATCC 49306 / DSM 6799 / DCB-1)</name>
    <dbReference type="NCBI Taxonomy" id="706587"/>
    <lineage>
        <taxon>Bacteria</taxon>
        <taxon>Pseudomonadati</taxon>
        <taxon>Thermodesulfobacteriota</taxon>
        <taxon>Desulfomonilia</taxon>
        <taxon>Desulfomonilales</taxon>
        <taxon>Desulfomonilaceae</taxon>
        <taxon>Desulfomonile</taxon>
    </lineage>
</organism>
<dbReference type="RefSeq" id="WP_014811720.1">
    <property type="nucleotide sequence ID" value="NC_018025.1"/>
</dbReference>
<evidence type="ECO:0000313" key="1">
    <source>
        <dbReference type="EMBL" id="AFM26594.1"/>
    </source>
</evidence>
<dbReference type="eggNOG" id="COG1226">
    <property type="taxonomic scope" value="Bacteria"/>
</dbReference>
<gene>
    <name evidence="1" type="ordered locus">Desti_3952</name>
</gene>
<evidence type="ECO:0000313" key="2">
    <source>
        <dbReference type="Proteomes" id="UP000006055"/>
    </source>
</evidence>
<dbReference type="HOGENOM" id="CLU_1280722_0_0_7"/>
<dbReference type="KEGG" id="dti:Desti_3952"/>
<sequence length="204" mass="22267">MRYVIAGFGKFGRLAYDRIGSAQPDSSFIVVESDPGKIPSLPNCSSINSDVTSFLLDNESMLSEDIVIPMVPFHLTATYVLAAGGHQTTALPPNIEARVPNPYLLNENTILCTKADFMCPDDCPEGETCTVTGLPRVPLYEELALLKSPDWTVFIQRSFQILPGVGGYPFRDLKNLMEKIRPGLNLIATACKCHGTVTAVKTRS</sequence>
<dbReference type="OrthoDB" id="5501373at2"/>
<dbReference type="STRING" id="706587.Desti_3952"/>
<proteinExistence type="predicted"/>